<dbReference type="PANTHER" id="PTHR47679">
    <property type="entry name" value="PROTEIN TORNADO 1"/>
    <property type="match status" value="1"/>
</dbReference>
<dbReference type="Gene3D" id="3.80.10.10">
    <property type="entry name" value="Ribonuclease Inhibitor"/>
    <property type="match status" value="2"/>
</dbReference>
<gene>
    <name evidence="1" type="ORF">BGZ95_000398</name>
</gene>
<sequence length="1119" mass="126418">MTHAGATEKYSQDFRIESTSKIHTIQTRLDKSGQFIVLWQDVQVVFKNAEFALDAGIVVPFLADDDFKLINPRRIIYRPGVVLDVVVECPASANSMSPPAVPPQLAIAISAPVIAAEAPTPNDISAETALMARPTLEQSMATAMKAILHLLEGSDGALAALTRLEQISKDLTDAVDKNQDSVIDTEVLETMREYIKCYNSFFQTNISGHVQAVDIKRIMAEQLEPLEFEKTNKTIRSHFARMEEQMAEQQKQALNRLVLLDSRGQAIITQTYELHEYPIPRMFIVLPKGSPRRRDKVSKFFKKPFAKEYRLYFLCDCGDHTMKPGTNIQHKIHLAKHEGYDLHRPTEFFAQYGSHVLTVMRMLQVGITVAGIVLPPLALLDLDNLIGIESLQRNLDVSSDKLGTLVDQTISLLEGQIGDIDKGSSNNSQPFDLSKTEALEGADLRQMESFLKIKDEGRTLGNLYRIVTPEGHVKWVCIDHYRENNRLLAIQRLRNAVVANGGSYSEGNGFIRVWIKSDVLAKQFYEALVQAHGVQKLFITLQWNATMEDMRSLAAAISKANITKLRMRGEYFKEQKRDFVNHGRRYDPIMQLMSNGHIQSLKLEEFNDFHRHISRSFIQPAPQLRKFAFLSSYELDDEAAKNTMTKILEHCPSLNTLKLCGSDLGSAFHYAIEKIGLFQNLEMLVLRREGMDIDIGLVNGNIQTMAASLYMDIDPSAGELQLLQNGELTKLCNSAFTEIEMHDIVNSNPKLAEMQIGGFEGCQASRIAEIQSWIRAIFSKGTQPALRTLSLEWEHFSEDESLDTINTTVTFSDTIAAFDISLDIHMEGDSYEEVAYHQQEIFRRYGGSITSLTADMIFDDDLAMLLNSSIEENGSKITTLSINPLSFTSAGLECMDHIIERSPSLEHLGLHLKEGSDQVQNTEGMKRLLRYRERVTKLEIWEDPICLWMRQLAVAFPTRRALPKLSAISLRKKGWGDLSSPNIPWLAAMFCVPPRIQCNPMRPTDSHDDRISKPCTPLSSINLTAINLEPEQWRSIMETMDFSALVTLDFWGCNFSLEQLKHLTDRISGEHGDLTKLATLRLQYSALVKQYPADAFQDIFAVIKRHAPLVEIETRRIKQ</sequence>
<keyword evidence="2" id="KW-1185">Reference proteome</keyword>
<proteinExistence type="predicted"/>
<dbReference type="AlphaFoldDB" id="A0AAD4H4G5"/>
<protein>
    <recommendedName>
        <fullName evidence="3">RNI-like protein</fullName>
    </recommendedName>
</protein>
<comment type="caution">
    <text evidence="1">The sequence shown here is derived from an EMBL/GenBank/DDBJ whole genome shotgun (WGS) entry which is preliminary data.</text>
</comment>
<evidence type="ECO:0000313" key="1">
    <source>
        <dbReference type="EMBL" id="KAG0271751.1"/>
    </source>
</evidence>
<organism evidence="1 2">
    <name type="scientific">Linnemannia exigua</name>
    <dbReference type="NCBI Taxonomy" id="604196"/>
    <lineage>
        <taxon>Eukaryota</taxon>
        <taxon>Fungi</taxon>
        <taxon>Fungi incertae sedis</taxon>
        <taxon>Mucoromycota</taxon>
        <taxon>Mortierellomycotina</taxon>
        <taxon>Mortierellomycetes</taxon>
        <taxon>Mortierellales</taxon>
        <taxon>Mortierellaceae</taxon>
        <taxon>Linnemannia</taxon>
    </lineage>
</organism>
<dbReference type="SUPFAM" id="SSF52047">
    <property type="entry name" value="RNI-like"/>
    <property type="match status" value="1"/>
</dbReference>
<dbReference type="InterPro" id="IPR032675">
    <property type="entry name" value="LRR_dom_sf"/>
</dbReference>
<evidence type="ECO:0000313" key="2">
    <source>
        <dbReference type="Proteomes" id="UP001194580"/>
    </source>
</evidence>
<dbReference type="EMBL" id="JAAAIL010001070">
    <property type="protein sequence ID" value="KAG0271751.1"/>
    <property type="molecule type" value="Genomic_DNA"/>
</dbReference>
<name>A0AAD4H4G5_9FUNG</name>
<evidence type="ECO:0008006" key="3">
    <source>
        <dbReference type="Google" id="ProtNLM"/>
    </source>
</evidence>
<reference evidence="1" key="1">
    <citation type="journal article" date="2020" name="Fungal Divers.">
        <title>Resolving the Mortierellaceae phylogeny through synthesis of multi-gene phylogenetics and phylogenomics.</title>
        <authorList>
            <person name="Vandepol N."/>
            <person name="Liber J."/>
            <person name="Desiro A."/>
            <person name="Na H."/>
            <person name="Kennedy M."/>
            <person name="Barry K."/>
            <person name="Grigoriev I.V."/>
            <person name="Miller A.N."/>
            <person name="O'Donnell K."/>
            <person name="Stajich J.E."/>
            <person name="Bonito G."/>
        </authorList>
    </citation>
    <scope>NUCLEOTIDE SEQUENCE</scope>
    <source>
        <strain evidence="1">NRRL 28262</strain>
    </source>
</reference>
<dbReference type="PANTHER" id="PTHR47679:SF2">
    <property type="entry name" value="C-TERMINAL OF ROC (COR) DOMAIN-CONTAINING PROTEIN"/>
    <property type="match status" value="1"/>
</dbReference>
<dbReference type="Proteomes" id="UP001194580">
    <property type="component" value="Unassembled WGS sequence"/>
</dbReference>
<accession>A0AAD4H4G5</accession>